<dbReference type="EMBL" id="BMOY01000014">
    <property type="protein sequence ID" value="GGJ04077.1"/>
    <property type="molecule type" value="Genomic_DNA"/>
</dbReference>
<gene>
    <name evidence="1" type="ORF">GCM10010885_11680</name>
</gene>
<protein>
    <recommendedName>
        <fullName evidence="3">DUF2922 family protein</fullName>
    </recommendedName>
</protein>
<name>A0A917NIX7_9BACL</name>
<dbReference type="InterPro" id="IPR021321">
    <property type="entry name" value="DUF2922"/>
</dbReference>
<evidence type="ECO:0000313" key="2">
    <source>
        <dbReference type="Proteomes" id="UP000637695"/>
    </source>
</evidence>
<dbReference type="RefSeq" id="WP_188881737.1">
    <property type="nucleotide sequence ID" value="NZ_BMOY01000014.1"/>
</dbReference>
<reference evidence="1" key="1">
    <citation type="journal article" date="2014" name="Int. J. Syst. Evol. Microbiol.">
        <title>Complete genome sequence of Corynebacterium casei LMG S-19264T (=DSM 44701T), isolated from a smear-ripened cheese.</title>
        <authorList>
            <consortium name="US DOE Joint Genome Institute (JGI-PGF)"/>
            <person name="Walter F."/>
            <person name="Albersmeier A."/>
            <person name="Kalinowski J."/>
            <person name="Ruckert C."/>
        </authorList>
    </citation>
    <scope>NUCLEOTIDE SEQUENCE</scope>
    <source>
        <strain evidence="1">JCM 18487</strain>
    </source>
</reference>
<reference evidence="1" key="2">
    <citation type="submission" date="2020-09" db="EMBL/GenBank/DDBJ databases">
        <authorList>
            <person name="Sun Q."/>
            <person name="Ohkuma M."/>
        </authorList>
    </citation>
    <scope>NUCLEOTIDE SEQUENCE</scope>
    <source>
        <strain evidence="1">JCM 18487</strain>
    </source>
</reference>
<dbReference type="Proteomes" id="UP000637695">
    <property type="component" value="Unassembled WGS sequence"/>
</dbReference>
<accession>A0A917NIX7</accession>
<organism evidence="1 2">
    <name type="scientific">Alicyclobacillus cellulosilyticus</name>
    <dbReference type="NCBI Taxonomy" id="1003997"/>
    <lineage>
        <taxon>Bacteria</taxon>
        <taxon>Bacillati</taxon>
        <taxon>Bacillota</taxon>
        <taxon>Bacilli</taxon>
        <taxon>Bacillales</taxon>
        <taxon>Alicyclobacillaceae</taxon>
        <taxon>Alicyclobacillus</taxon>
    </lineage>
</organism>
<keyword evidence="2" id="KW-1185">Reference proteome</keyword>
<evidence type="ECO:0008006" key="3">
    <source>
        <dbReference type="Google" id="ProtNLM"/>
    </source>
</evidence>
<dbReference type="AlphaFoldDB" id="A0A917NIX7"/>
<comment type="caution">
    <text evidence="1">The sequence shown here is derived from an EMBL/GenBank/DDBJ whole genome shotgun (WGS) entry which is preliminary data.</text>
</comment>
<proteinExistence type="predicted"/>
<dbReference type="Pfam" id="PF11148">
    <property type="entry name" value="DUF2922"/>
    <property type="match status" value="1"/>
</dbReference>
<evidence type="ECO:0000313" key="1">
    <source>
        <dbReference type="EMBL" id="GGJ04077.1"/>
    </source>
</evidence>
<sequence>MASKATLQLQFLTDLNKKVHITIQNPKIPVDPQAVKQAMDLMVQRNIFAFPQGQLVKSIGANLVQTDTSSVG</sequence>